<dbReference type="AlphaFoldDB" id="A0A1F8GF66"/>
<name>A0A1F8GF66_9BACT</name>
<dbReference type="PROSITE" id="PS51257">
    <property type="entry name" value="PROKAR_LIPOPROTEIN"/>
    <property type="match status" value="1"/>
</dbReference>
<dbReference type="Proteomes" id="UP000178911">
    <property type="component" value="Unassembled WGS sequence"/>
</dbReference>
<feature type="signal peptide" evidence="1">
    <location>
        <begin position="1"/>
        <end position="22"/>
    </location>
</feature>
<evidence type="ECO:0000313" key="2">
    <source>
        <dbReference type="EMBL" id="OGN23700.1"/>
    </source>
</evidence>
<sequence length="118" mass="13374">MRVRNLVGLVAIVALTIGCAQAPPTEVNHNFRFKVISDSSQVHFSYTDCEQRPEFTCIGLNPAITSDKETIESTVVELRKWFAKRNRGIADWYVFRTIDNPEGIRGIVVETFQLTSNK</sequence>
<protein>
    <submittedName>
        <fullName evidence="2">Uncharacterized protein</fullName>
    </submittedName>
</protein>
<evidence type="ECO:0000313" key="3">
    <source>
        <dbReference type="Proteomes" id="UP000178911"/>
    </source>
</evidence>
<organism evidence="2 3">
    <name type="scientific">Candidatus Yanofskybacteria bacterium RIFCSPLOWO2_01_FULL_43_22</name>
    <dbReference type="NCBI Taxonomy" id="1802695"/>
    <lineage>
        <taxon>Bacteria</taxon>
        <taxon>Candidatus Yanofskyibacteriota</taxon>
    </lineage>
</organism>
<gene>
    <name evidence="2" type="ORF">A3A13_00110</name>
</gene>
<feature type="chain" id="PRO_5009535602" evidence="1">
    <location>
        <begin position="23"/>
        <end position="118"/>
    </location>
</feature>
<dbReference type="EMBL" id="MGKJ01000016">
    <property type="protein sequence ID" value="OGN23700.1"/>
    <property type="molecule type" value="Genomic_DNA"/>
</dbReference>
<dbReference type="STRING" id="1802695.A3A13_00110"/>
<reference evidence="2 3" key="1">
    <citation type="journal article" date="2016" name="Nat. Commun.">
        <title>Thousands of microbial genomes shed light on interconnected biogeochemical processes in an aquifer system.</title>
        <authorList>
            <person name="Anantharaman K."/>
            <person name="Brown C.T."/>
            <person name="Hug L.A."/>
            <person name="Sharon I."/>
            <person name="Castelle C.J."/>
            <person name="Probst A.J."/>
            <person name="Thomas B.C."/>
            <person name="Singh A."/>
            <person name="Wilkins M.J."/>
            <person name="Karaoz U."/>
            <person name="Brodie E.L."/>
            <person name="Williams K.H."/>
            <person name="Hubbard S.S."/>
            <person name="Banfield J.F."/>
        </authorList>
    </citation>
    <scope>NUCLEOTIDE SEQUENCE [LARGE SCALE GENOMIC DNA]</scope>
</reference>
<comment type="caution">
    <text evidence="2">The sequence shown here is derived from an EMBL/GenBank/DDBJ whole genome shotgun (WGS) entry which is preliminary data.</text>
</comment>
<accession>A0A1F8GF66</accession>
<keyword evidence="1" id="KW-0732">Signal</keyword>
<proteinExistence type="predicted"/>
<evidence type="ECO:0000256" key="1">
    <source>
        <dbReference type="SAM" id="SignalP"/>
    </source>
</evidence>